<evidence type="ECO:0000256" key="1">
    <source>
        <dbReference type="SAM" id="SignalP"/>
    </source>
</evidence>
<evidence type="ECO:0000313" key="3">
    <source>
        <dbReference type="Proteomes" id="UP000189935"/>
    </source>
</evidence>
<dbReference type="EMBL" id="LT670844">
    <property type="protein sequence ID" value="SHM00683.1"/>
    <property type="molecule type" value="Genomic_DNA"/>
</dbReference>
<proteinExistence type="predicted"/>
<sequence length="88" mass="8873">MLNKLLGAATIAAVAMTVVPASAATRMIAGCSGENMSKTESAIEAMADGEGKVAAQKEIAAAQTAMLDGKMGACSMHLSKAMHVGMMK</sequence>
<feature type="chain" id="PRO_5013155899" evidence="1">
    <location>
        <begin position="24"/>
        <end position="88"/>
    </location>
</feature>
<dbReference type="Proteomes" id="UP000189935">
    <property type="component" value="Chromosome I"/>
</dbReference>
<dbReference type="AlphaFoldDB" id="A0A1M7F9M8"/>
<evidence type="ECO:0000313" key="2">
    <source>
        <dbReference type="EMBL" id="SHM00683.1"/>
    </source>
</evidence>
<keyword evidence="1" id="KW-0732">Signal</keyword>
<dbReference type="OrthoDB" id="8243446at2"/>
<organism evidence="2 3">
    <name type="scientific">Bradyrhizobium lablabi</name>
    <dbReference type="NCBI Taxonomy" id="722472"/>
    <lineage>
        <taxon>Bacteria</taxon>
        <taxon>Pseudomonadati</taxon>
        <taxon>Pseudomonadota</taxon>
        <taxon>Alphaproteobacteria</taxon>
        <taxon>Hyphomicrobiales</taxon>
        <taxon>Nitrobacteraceae</taxon>
        <taxon>Bradyrhizobium</taxon>
    </lineage>
</organism>
<accession>A0A1M7F9M8</accession>
<protein>
    <submittedName>
        <fullName evidence="2">Uncharacterized protein</fullName>
    </submittedName>
</protein>
<feature type="signal peptide" evidence="1">
    <location>
        <begin position="1"/>
        <end position="23"/>
    </location>
</feature>
<gene>
    <name evidence="2" type="ORF">SAMN05444159_7430</name>
</gene>
<name>A0A1M7F9M8_9BRAD</name>
<reference evidence="2 3" key="1">
    <citation type="submission" date="2016-11" db="EMBL/GenBank/DDBJ databases">
        <authorList>
            <person name="Jaros S."/>
            <person name="Januszkiewicz K."/>
            <person name="Wedrychowicz H."/>
        </authorList>
    </citation>
    <scope>NUCLEOTIDE SEQUENCE [LARGE SCALE GENOMIC DNA]</scope>
    <source>
        <strain evidence="2 3">GAS499</strain>
    </source>
</reference>